<keyword evidence="1" id="KW-0489">Methyltransferase</keyword>
<dbReference type="Pfam" id="PF13649">
    <property type="entry name" value="Methyltransf_25"/>
    <property type="match status" value="1"/>
</dbReference>
<dbReference type="GO" id="GO:0032259">
    <property type="term" value="P:methylation"/>
    <property type="evidence" value="ECO:0007669"/>
    <property type="project" value="UniProtKB-KW"/>
</dbReference>
<dbReference type="PANTHER" id="PTHR43861">
    <property type="entry name" value="TRANS-ACONITATE 2-METHYLTRANSFERASE-RELATED"/>
    <property type="match status" value="1"/>
</dbReference>
<dbReference type="Gene3D" id="3.40.50.150">
    <property type="entry name" value="Vaccinia Virus protein VP39"/>
    <property type="match status" value="1"/>
</dbReference>
<evidence type="ECO:0000313" key="5">
    <source>
        <dbReference type="Proteomes" id="UP000054279"/>
    </source>
</evidence>
<dbReference type="CDD" id="cd02440">
    <property type="entry name" value="AdoMet_MTases"/>
    <property type="match status" value="1"/>
</dbReference>
<dbReference type="EMBL" id="KN837170">
    <property type="protein sequence ID" value="KIJ37293.1"/>
    <property type="molecule type" value="Genomic_DNA"/>
</dbReference>
<gene>
    <name evidence="4" type="ORF">M422DRAFT_178183</name>
</gene>
<name>A0A0C9U356_SPHS4</name>
<dbReference type="InterPro" id="IPR029063">
    <property type="entry name" value="SAM-dependent_MTases_sf"/>
</dbReference>
<feature type="non-terminal residue" evidence="4">
    <location>
        <position position="148"/>
    </location>
</feature>
<dbReference type="HOGENOM" id="CLU_060397_2_1_1"/>
<reference evidence="4 5" key="1">
    <citation type="submission" date="2014-06" db="EMBL/GenBank/DDBJ databases">
        <title>Evolutionary Origins and Diversification of the Mycorrhizal Mutualists.</title>
        <authorList>
            <consortium name="DOE Joint Genome Institute"/>
            <consortium name="Mycorrhizal Genomics Consortium"/>
            <person name="Kohler A."/>
            <person name="Kuo A."/>
            <person name="Nagy L.G."/>
            <person name="Floudas D."/>
            <person name="Copeland A."/>
            <person name="Barry K.W."/>
            <person name="Cichocki N."/>
            <person name="Veneault-Fourrey C."/>
            <person name="LaButti K."/>
            <person name="Lindquist E.A."/>
            <person name="Lipzen A."/>
            <person name="Lundell T."/>
            <person name="Morin E."/>
            <person name="Murat C."/>
            <person name="Riley R."/>
            <person name="Ohm R."/>
            <person name="Sun H."/>
            <person name="Tunlid A."/>
            <person name="Henrissat B."/>
            <person name="Grigoriev I.V."/>
            <person name="Hibbett D.S."/>
            <person name="Martin F."/>
        </authorList>
    </citation>
    <scope>NUCLEOTIDE SEQUENCE [LARGE SCALE GENOMIC DNA]</scope>
    <source>
        <strain evidence="4 5">SS14</strain>
    </source>
</reference>
<keyword evidence="2" id="KW-0808">Transferase</keyword>
<dbReference type="Proteomes" id="UP000054279">
    <property type="component" value="Unassembled WGS sequence"/>
</dbReference>
<dbReference type="OrthoDB" id="540004at2759"/>
<feature type="domain" description="Methyltransferase" evidence="3">
    <location>
        <begin position="48"/>
        <end position="140"/>
    </location>
</feature>
<evidence type="ECO:0000259" key="3">
    <source>
        <dbReference type="Pfam" id="PF13649"/>
    </source>
</evidence>
<dbReference type="GO" id="GO:0008168">
    <property type="term" value="F:methyltransferase activity"/>
    <property type="evidence" value="ECO:0007669"/>
    <property type="project" value="UniProtKB-KW"/>
</dbReference>
<dbReference type="SUPFAM" id="SSF53335">
    <property type="entry name" value="S-adenosyl-L-methionine-dependent methyltransferases"/>
    <property type="match status" value="1"/>
</dbReference>
<evidence type="ECO:0000256" key="2">
    <source>
        <dbReference type="ARBA" id="ARBA00022679"/>
    </source>
</evidence>
<sequence>MQTLPNRDPARAYDAIGASYDTQCLDYAAHLQDTLTKVTDMLPPESKVLDIGCGTGKPASFYFVSKAHEVVGLDISQKMVEVAREQVPEARFFQSDMTTFYPPDVGDYGAVVASHSLYYLTLGQLRTMIYRFSHWVKKGGIVLVGSSL</sequence>
<accession>A0A0C9U356</accession>
<proteinExistence type="predicted"/>
<keyword evidence="5" id="KW-1185">Reference proteome</keyword>
<protein>
    <recommendedName>
        <fullName evidence="3">Methyltransferase domain-containing protein</fullName>
    </recommendedName>
</protein>
<organism evidence="4 5">
    <name type="scientific">Sphaerobolus stellatus (strain SS14)</name>
    <dbReference type="NCBI Taxonomy" id="990650"/>
    <lineage>
        <taxon>Eukaryota</taxon>
        <taxon>Fungi</taxon>
        <taxon>Dikarya</taxon>
        <taxon>Basidiomycota</taxon>
        <taxon>Agaricomycotina</taxon>
        <taxon>Agaricomycetes</taxon>
        <taxon>Phallomycetidae</taxon>
        <taxon>Geastrales</taxon>
        <taxon>Sphaerobolaceae</taxon>
        <taxon>Sphaerobolus</taxon>
    </lineage>
</organism>
<dbReference type="PANTHER" id="PTHR43861:SF1">
    <property type="entry name" value="TRANS-ACONITATE 2-METHYLTRANSFERASE"/>
    <property type="match status" value="1"/>
</dbReference>
<evidence type="ECO:0000256" key="1">
    <source>
        <dbReference type="ARBA" id="ARBA00022603"/>
    </source>
</evidence>
<dbReference type="InterPro" id="IPR041698">
    <property type="entry name" value="Methyltransf_25"/>
</dbReference>
<evidence type="ECO:0000313" key="4">
    <source>
        <dbReference type="EMBL" id="KIJ37293.1"/>
    </source>
</evidence>
<dbReference type="AlphaFoldDB" id="A0A0C9U356"/>